<sequence>MPYIIGQRRYARETYPGPRPPTNPFGLDYQRVDSANLFTTGAGMPSPTAFVIKPGAVLVTPALTGTYKVAWHALVNASAGNVNAAARLFNLTDGVIVGSSPQRFKPSSSSQEIEDFNGANNIVFAGVSRTFQIEIRKFSGPPPGAVSIQDAWIEVWRVS</sequence>
<dbReference type="EMBL" id="LAZR01010165">
    <property type="protein sequence ID" value="KKM68448.1"/>
    <property type="molecule type" value="Genomic_DNA"/>
</dbReference>
<gene>
    <name evidence="1" type="ORF">LCGC14_1460750</name>
</gene>
<evidence type="ECO:0000313" key="1">
    <source>
        <dbReference type="EMBL" id="KKM68448.1"/>
    </source>
</evidence>
<protein>
    <submittedName>
        <fullName evidence="1">Uncharacterized protein</fullName>
    </submittedName>
</protein>
<dbReference type="AlphaFoldDB" id="A0A0F9JFR5"/>
<accession>A0A0F9JFR5</accession>
<comment type="caution">
    <text evidence="1">The sequence shown here is derived from an EMBL/GenBank/DDBJ whole genome shotgun (WGS) entry which is preliminary data.</text>
</comment>
<reference evidence="1" key="1">
    <citation type="journal article" date="2015" name="Nature">
        <title>Complex archaea that bridge the gap between prokaryotes and eukaryotes.</title>
        <authorList>
            <person name="Spang A."/>
            <person name="Saw J.H."/>
            <person name="Jorgensen S.L."/>
            <person name="Zaremba-Niedzwiedzka K."/>
            <person name="Martijn J."/>
            <person name="Lind A.E."/>
            <person name="van Eijk R."/>
            <person name="Schleper C."/>
            <person name="Guy L."/>
            <person name="Ettema T.J."/>
        </authorList>
    </citation>
    <scope>NUCLEOTIDE SEQUENCE</scope>
</reference>
<organism evidence="1">
    <name type="scientific">marine sediment metagenome</name>
    <dbReference type="NCBI Taxonomy" id="412755"/>
    <lineage>
        <taxon>unclassified sequences</taxon>
        <taxon>metagenomes</taxon>
        <taxon>ecological metagenomes</taxon>
    </lineage>
</organism>
<name>A0A0F9JFR5_9ZZZZ</name>
<proteinExistence type="predicted"/>